<reference evidence="3" key="1">
    <citation type="submission" date="2016-10" db="EMBL/GenBank/DDBJ databases">
        <authorList>
            <person name="Varghese N."/>
            <person name="Submissions S."/>
        </authorList>
    </citation>
    <scope>NUCLEOTIDE SEQUENCE [LARGE SCALE GENOMIC DNA]</scope>
    <source>
        <strain evidence="3">IBRC-M 10760</strain>
    </source>
</reference>
<dbReference type="EMBL" id="FNBK01000007">
    <property type="protein sequence ID" value="SDF54037.1"/>
    <property type="molecule type" value="Genomic_DNA"/>
</dbReference>
<gene>
    <name evidence="2" type="ORF">SAMN05216218_10757</name>
</gene>
<feature type="transmembrane region" description="Helical" evidence="1">
    <location>
        <begin position="25"/>
        <end position="44"/>
    </location>
</feature>
<proteinExistence type="predicted"/>
<accession>A0A1G7LX02</accession>
<feature type="transmembrane region" description="Helical" evidence="1">
    <location>
        <begin position="86"/>
        <end position="104"/>
    </location>
</feature>
<keyword evidence="1" id="KW-0472">Membrane</keyword>
<evidence type="ECO:0000313" key="2">
    <source>
        <dbReference type="EMBL" id="SDF54037.1"/>
    </source>
</evidence>
<sequence>MAFLGLFLGFLVLMTLDPKKRVQATLLWLGMLISLVGLLSLNLFLVEINFISEAPWFIGGLIIGLGIGGGRKLFQVQTADALEFRRASLGIFCILVLIVVAAFFEYHIQYPELFTVTQDGIQTATASSEGIGIETAGIFKNMLVSGLFIFVLAQFVTYDAEHDFFILGPRASGKSLFLIGAYLEALEQTSNSSSNTPLNPSNDLVDMIQELDRPESEWIIEATGRGEVNVLSFQYVHGRVFPTNIGLQSIDYAGEYLNRLPDAITGTLPDDSVDATLERLVDGVEEADTLVLLLDLERFMNDEPLEITEYFDILRQANNTGVILVATKADVMAEEFREERGLEAHRYQEEFREYINQRLRGSQQVESLIQETAGTEIYPVYYQTKVNENGDRVPIRDDTNSVMTVGFDELLDLFGRRS</sequence>
<dbReference type="STRING" id="660518.SAMN05216218_10757"/>
<evidence type="ECO:0000256" key="1">
    <source>
        <dbReference type="SAM" id="Phobius"/>
    </source>
</evidence>
<organism evidence="2 3">
    <name type="scientific">Halorientalis regularis</name>
    <dbReference type="NCBI Taxonomy" id="660518"/>
    <lineage>
        <taxon>Archaea</taxon>
        <taxon>Methanobacteriati</taxon>
        <taxon>Methanobacteriota</taxon>
        <taxon>Stenosarchaea group</taxon>
        <taxon>Halobacteria</taxon>
        <taxon>Halobacteriales</taxon>
        <taxon>Haloarculaceae</taxon>
        <taxon>Halorientalis</taxon>
    </lineage>
</organism>
<keyword evidence="1" id="KW-1133">Transmembrane helix</keyword>
<dbReference type="Proteomes" id="UP000199076">
    <property type="component" value="Unassembled WGS sequence"/>
</dbReference>
<dbReference type="AlphaFoldDB" id="A0A1G7LX02"/>
<keyword evidence="1" id="KW-0812">Transmembrane</keyword>
<name>A0A1G7LX02_9EURY</name>
<protein>
    <submittedName>
        <fullName evidence="2">Uncharacterized protein</fullName>
    </submittedName>
</protein>
<keyword evidence="3" id="KW-1185">Reference proteome</keyword>
<dbReference type="InterPro" id="IPR027417">
    <property type="entry name" value="P-loop_NTPase"/>
</dbReference>
<dbReference type="Gene3D" id="3.40.50.300">
    <property type="entry name" value="P-loop containing nucleotide triphosphate hydrolases"/>
    <property type="match status" value="1"/>
</dbReference>
<feature type="transmembrane region" description="Helical" evidence="1">
    <location>
        <begin position="56"/>
        <end position="74"/>
    </location>
</feature>
<evidence type="ECO:0000313" key="3">
    <source>
        <dbReference type="Proteomes" id="UP000199076"/>
    </source>
</evidence>